<dbReference type="PROSITE" id="PS00018">
    <property type="entry name" value="EF_HAND_1"/>
    <property type="match status" value="2"/>
</dbReference>
<keyword evidence="2" id="KW-0479">Metal-binding</keyword>
<organism evidence="6 7">
    <name type="scientific">Rhododendron griersonianum</name>
    <dbReference type="NCBI Taxonomy" id="479676"/>
    <lineage>
        <taxon>Eukaryota</taxon>
        <taxon>Viridiplantae</taxon>
        <taxon>Streptophyta</taxon>
        <taxon>Embryophyta</taxon>
        <taxon>Tracheophyta</taxon>
        <taxon>Spermatophyta</taxon>
        <taxon>Magnoliopsida</taxon>
        <taxon>eudicotyledons</taxon>
        <taxon>Gunneridae</taxon>
        <taxon>Pentapetalae</taxon>
        <taxon>asterids</taxon>
        <taxon>Ericales</taxon>
        <taxon>Ericaceae</taxon>
        <taxon>Ericoideae</taxon>
        <taxon>Rhodoreae</taxon>
        <taxon>Rhododendron</taxon>
    </lineage>
</organism>
<evidence type="ECO:0000313" key="7">
    <source>
        <dbReference type="Proteomes" id="UP000823749"/>
    </source>
</evidence>
<evidence type="ECO:0000256" key="3">
    <source>
        <dbReference type="ARBA" id="ARBA00022737"/>
    </source>
</evidence>
<reference evidence="6" key="1">
    <citation type="submission" date="2020-08" db="EMBL/GenBank/DDBJ databases">
        <title>Plant Genome Project.</title>
        <authorList>
            <person name="Zhang R.-G."/>
        </authorList>
    </citation>
    <scope>NUCLEOTIDE SEQUENCE</scope>
    <source>
        <strain evidence="6">WSP0</strain>
        <tissue evidence="6">Leaf</tissue>
    </source>
</reference>
<name>A0AAV6K7V5_9ERIC</name>
<dbReference type="AlphaFoldDB" id="A0AAV6K7V5"/>
<proteinExistence type="predicted"/>
<protein>
    <recommendedName>
        <fullName evidence="5">EF-hand domain-containing protein</fullName>
    </recommendedName>
</protein>
<dbReference type="FunFam" id="1.10.238.10:FF:000089">
    <property type="entry name" value="calmodulin-like protein 3"/>
    <property type="match status" value="1"/>
</dbReference>
<dbReference type="CDD" id="cd00051">
    <property type="entry name" value="EFh"/>
    <property type="match status" value="1"/>
</dbReference>
<gene>
    <name evidence="6" type="ORF">RHGRI_014028</name>
</gene>
<comment type="caution">
    <text evidence="6">The sequence shown here is derived from an EMBL/GenBank/DDBJ whole genome shotgun (WGS) entry which is preliminary data.</text>
</comment>
<dbReference type="Proteomes" id="UP000823749">
    <property type="component" value="Chromosome 5"/>
</dbReference>
<dbReference type="Gene3D" id="1.10.238.10">
    <property type="entry name" value="EF-hand"/>
    <property type="match status" value="1"/>
</dbReference>
<dbReference type="EMBL" id="JACTNZ010000005">
    <property type="protein sequence ID" value="KAG5548535.1"/>
    <property type="molecule type" value="Genomic_DNA"/>
</dbReference>
<dbReference type="InterPro" id="IPR018247">
    <property type="entry name" value="EF_Hand_1_Ca_BS"/>
</dbReference>
<evidence type="ECO:0000256" key="2">
    <source>
        <dbReference type="ARBA" id="ARBA00022723"/>
    </source>
</evidence>
<dbReference type="GO" id="GO:0005737">
    <property type="term" value="C:cytoplasm"/>
    <property type="evidence" value="ECO:0007669"/>
    <property type="project" value="UniProtKB-ARBA"/>
</dbReference>
<keyword evidence="3" id="KW-0677">Repeat</keyword>
<evidence type="ECO:0000256" key="4">
    <source>
        <dbReference type="ARBA" id="ARBA00022837"/>
    </source>
</evidence>
<evidence type="ECO:0000256" key="1">
    <source>
        <dbReference type="ARBA" id="ARBA00003291"/>
    </source>
</evidence>
<dbReference type="Pfam" id="PF13499">
    <property type="entry name" value="EF-hand_7"/>
    <property type="match status" value="1"/>
</dbReference>
<dbReference type="InterPro" id="IPR039647">
    <property type="entry name" value="EF_hand_pair_protein_CML-like"/>
</dbReference>
<feature type="domain" description="EF-hand" evidence="5">
    <location>
        <begin position="50"/>
        <end position="85"/>
    </location>
</feature>
<keyword evidence="7" id="KW-1185">Reference proteome</keyword>
<evidence type="ECO:0000259" key="5">
    <source>
        <dbReference type="PROSITE" id="PS50222"/>
    </source>
</evidence>
<comment type="function">
    <text evidence="1">Potential calcium sensor.</text>
</comment>
<dbReference type="SUPFAM" id="SSF47473">
    <property type="entry name" value="EF-hand"/>
    <property type="match status" value="1"/>
</dbReference>
<feature type="domain" description="EF-hand" evidence="5">
    <location>
        <begin position="14"/>
        <end position="49"/>
    </location>
</feature>
<dbReference type="InterPro" id="IPR011992">
    <property type="entry name" value="EF-hand-dom_pair"/>
</dbReference>
<evidence type="ECO:0000313" key="6">
    <source>
        <dbReference type="EMBL" id="KAG5548535.1"/>
    </source>
</evidence>
<sequence>MKVNNDDTGRGGEVKTSDIHNTFRVFDLDGNGKISMEELWEVMKKIGEKCNLESCRKLVKGVDKDGDGLVDLDEFMNMMTQLLRTLLGFPWLFFKKLDLYFNNM</sequence>
<dbReference type="SMART" id="SM00054">
    <property type="entry name" value="EFh"/>
    <property type="match status" value="2"/>
</dbReference>
<dbReference type="PANTHER" id="PTHR10891">
    <property type="entry name" value="EF-HAND CALCIUM-BINDING DOMAIN CONTAINING PROTEIN"/>
    <property type="match status" value="1"/>
</dbReference>
<dbReference type="PROSITE" id="PS50222">
    <property type="entry name" value="EF_HAND_2"/>
    <property type="match status" value="2"/>
</dbReference>
<dbReference type="GO" id="GO:0005509">
    <property type="term" value="F:calcium ion binding"/>
    <property type="evidence" value="ECO:0007669"/>
    <property type="project" value="InterPro"/>
</dbReference>
<accession>A0AAV6K7V5</accession>
<dbReference type="InterPro" id="IPR002048">
    <property type="entry name" value="EF_hand_dom"/>
</dbReference>
<keyword evidence="4" id="KW-0106">Calcium</keyword>